<comment type="caution">
    <text evidence="2">The sequence shown here is derived from an EMBL/GenBank/DDBJ whole genome shotgun (WGS) entry which is preliminary data.</text>
</comment>
<gene>
    <name evidence="2" type="ORF">D6851_04580</name>
</gene>
<proteinExistence type="predicted"/>
<feature type="region of interest" description="Disordered" evidence="1">
    <location>
        <begin position="31"/>
        <end position="76"/>
    </location>
</feature>
<name>A0A420EQ05_9SPHN</name>
<reference evidence="2 3" key="1">
    <citation type="submission" date="2018-09" db="EMBL/GenBank/DDBJ databases">
        <title>Altererythrobacter spongiae sp. nov., isolated from a marine sponge.</title>
        <authorList>
            <person name="Zhuang L."/>
            <person name="Luo L."/>
        </authorList>
    </citation>
    <scope>NUCLEOTIDE SEQUENCE [LARGE SCALE GENOMIC DNA]</scope>
    <source>
        <strain evidence="2 3">HN-Y73</strain>
    </source>
</reference>
<evidence type="ECO:0000256" key="1">
    <source>
        <dbReference type="SAM" id="MobiDB-lite"/>
    </source>
</evidence>
<evidence type="ECO:0000313" key="2">
    <source>
        <dbReference type="EMBL" id="RKF22766.1"/>
    </source>
</evidence>
<dbReference type="Proteomes" id="UP000284395">
    <property type="component" value="Unassembled WGS sequence"/>
</dbReference>
<accession>A0A420EQ05</accession>
<organism evidence="2 3">
    <name type="scientific">Altericroceibacterium spongiae</name>
    <dbReference type="NCBI Taxonomy" id="2320269"/>
    <lineage>
        <taxon>Bacteria</taxon>
        <taxon>Pseudomonadati</taxon>
        <taxon>Pseudomonadota</taxon>
        <taxon>Alphaproteobacteria</taxon>
        <taxon>Sphingomonadales</taxon>
        <taxon>Erythrobacteraceae</taxon>
        <taxon>Altericroceibacterium</taxon>
    </lineage>
</organism>
<dbReference type="AlphaFoldDB" id="A0A420EQ05"/>
<protein>
    <submittedName>
        <fullName evidence="2">Uncharacterized protein</fullName>
    </submittedName>
</protein>
<sequence>MMLLKLAVLGGLGYAGYKYYEKNRRDHAAAYAGGQKSGSVRDAGPEAMADKPRRHWNDVDQASDESFPASDPPAKY</sequence>
<feature type="compositionally biased region" description="Basic and acidic residues" evidence="1">
    <location>
        <begin position="48"/>
        <end position="58"/>
    </location>
</feature>
<dbReference type="OrthoDB" id="7873635at2"/>
<evidence type="ECO:0000313" key="3">
    <source>
        <dbReference type="Proteomes" id="UP000284395"/>
    </source>
</evidence>
<keyword evidence="3" id="KW-1185">Reference proteome</keyword>
<dbReference type="EMBL" id="RAPF01000002">
    <property type="protein sequence ID" value="RKF22766.1"/>
    <property type="molecule type" value="Genomic_DNA"/>
</dbReference>